<dbReference type="GO" id="GO:0043162">
    <property type="term" value="P:ubiquitin-dependent protein catabolic process via the multivesicular body sorting pathway"/>
    <property type="evidence" value="ECO:0007669"/>
    <property type="project" value="UniProtKB-ARBA"/>
</dbReference>
<accession>A0A448YJZ3</accession>
<dbReference type="InterPro" id="IPR037202">
    <property type="entry name" value="ESCRT_assembly_dom"/>
</dbReference>
<dbReference type="Pfam" id="PF07200">
    <property type="entry name" value="Mod_r"/>
    <property type="match status" value="1"/>
</dbReference>
<feature type="domain" description="VPS37 C-terminal" evidence="7">
    <location>
        <begin position="63"/>
        <end position="214"/>
    </location>
</feature>
<evidence type="ECO:0000256" key="4">
    <source>
        <dbReference type="ARBA" id="ARBA00022753"/>
    </source>
</evidence>
<dbReference type="STRING" id="13370.A0A448YJZ3"/>
<dbReference type="EMBL" id="CAACVR010000011">
    <property type="protein sequence ID" value="VEU21227.1"/>
    <property type="molecule type" value="Genomic_DNA"/>
</dbReference>
<keyword evidence="3" id="KW-0813">Transport</keyword>
<dbReference type="Proteomes" id="UP000290900">
    <property type="component" value="Unassembled WGS sequence"/>
</dbReference>
<dbReference type="GO" id="GO:0006886">
    <property type="term" value="P:intracellular protein transport"/>
    <property type="evidence" value="ECO:0007669"/>
    <property type="project" value="UniProtKB-ARBA"/>
</dbReference>
<evidence type="ECO:0000259" key="7">
    <source>
        <dbReference type="Pfam" id="PF07200"/>
    </source>
</evidence>
<evidence type="ECO:0000256" key="3">
    <source>
        <dbReference type="ARBA" id="ARBA00022448"/>
    </source>
</evidence>
<dbReference type="Gene3D" id="1.10.287.660">
    <property type="entry name" value="Helix hairpin bin"/>
    <property type="match status" value="1"/>
</dbReference>
<keyword evidence="9" id="KW-1185">Reference proteome</keyword>
<keyword evidence="6" id="KW-0175">Coiled coil</keyword>
<sequence length="227" mass="26673">MTSTPPSLPGKPEDSISVHPVSTVDFVQPTSIVDFDKLEYPVVPSNVADPYRQFEVELPAYFKELPKSKLDELYKDKSLLRGYLLAKYGEHYQTPRDSIVEDLRKQQEYCERRCESNDKSQRVEKINGSLKEYHALLDKFNSSQVAMYDKLNRMSKKAMIEMMEADLSRQEERCQSIVDDVMVIPGEVSDEEVTKFIERYKEERQRYYLKREKLSRMFEDRVGQLES</sequence>
<proteinExistence type="inferred from homology"/>
<evidence type="ECO:0000256" key="5">
    <source>
        <dbReference type="ARBA" id="ARBA00022927"/>
    </source>
</evidence>
<reference evidence="8 9" key="1">
    <citation type="submission" date="2018-12" db="EMBL/GenBank/DDBJ databases">
        <authorList>
            <person name="Tiukova I."/>
            <person name="Dainat J."/>
        </authorList>
    </citation>
    <scope>NUCLEOTIDE SEQUENCE [LARGE SCALE GENOMIC DNA]</scope>
</reference>
<feature type="coiled-coil region" evidence="6">
    <location>
        <begin position="160"/>
        <end position="217"/>
    </location>
</feature>
<dbReference type="GO" id="GO:0072666">
    <property type="term" value="P:establishment of protein localization to vacuole"/>
    <property type="evidence" value="ECO:0007669"/>
    <property type="project" value="UniProtKB-ARBA"/>
</dbReference>
<evidence type="ECO:0000313" key="9">
    <source>
        <dbReference type="Proteomes" id="UP000290900"/>
    </source>
</evidence>
<organism evidence="8 9">
    <name type="scientific">Brettanomyces naardenensis</name>
    <name type="common">Yeast</name>
    <dbReference type="NCBI Taxonomy" id="13370"/>
    <lineage>
        <taxon>Eukaryota</taxon>
        <taxon>Fungi</taxon>
        <taxon>Dikarya</taxon>
        <taxon>Ascomycota</taxon>
        <taxon>Saccharomycotina</taxon>
        <taxon>Pichiomycetes</taxon>
        <taxon>Pichiales</taxon>
        <taxon>Pichiaceae</taxon>
        <taxon>Brettanomyces</taxon>
    </lineage>
</organism>
<evidence type="ECO:0000256" key="2">
    <source>
        <dbReference type="ARBA" id="ARBA00007617"/>
    </source>
</evidence>
<dbReference type="InterPro" id="IPR009851">
    <property type="entry name" value="Mod_r"/>
</dbReference>
<evidence type="ECO:0000256" key="6">
    <source>
        <dbReference type="SAM" id="Coils"/>
    </source>
</evidence>
<name>A0A448YJZ3_BRENA</name>
<gene>
    <name evidence="8" type="ORF">BRENAR_LOCUS1962</name>
</gene>
<dbReference type="AlphaFoldDB" id="A0A448YJZ3"/>
<dbReference type="InParanoid" id="A0A448YJZ3"/>
<dbReference type="OrthoDB" id="3991664at2759"/>
<dbReference type="GO" id="GO:0000813">
    <property type="term" value="C:ESCRT I complex"/>
    <property type="evidence" value="ECO:0007669"/>
    <property type="project" value="UniProtKB-ARBA"/>
</dbReference>
<comment type="subcellular location">
    <subcellularLocation>
        <location evidence="1">Endosome</location>
    </subcellularLocation>
</comment>
<keyword evidence="5" id="KW-0653">Protein transport</keyword>
<evidence type="ECO:0000313" key="8">
    <source>
        <dbReference type="EMBL" id="VEU21227.1"/>
    </source>
</evidence>
<protein>
    <submittedName>
        <fullName evidence="8">DEKNAAC102176</fullName>
    </submittedName>
</protein>
<evidence type="ECO:0000256" key="1">
    <source>
        <dbReference type="ARBA" id="ARBA00004177"/>
    </source>
</evidence>
<comment type="similarity">
    <text evidence="2">Belongs to the VPS37 family.</text>
</comment>
<dbReference type="SUPFAM" id="SSF140111">
    <property type="entry name" value="Endosomal sorting complex assembly domain"/>
    <property type="match status" value="1"/>
</dbReference>
<dbReference type="InterPro" id="IPR029012">
    <property type="entry name" value="Helix_hairpin_bin_sf"/>
</dbReference>
<keyword evidence="4" id="KW-0967">Endosome</keyword>